<keyword evidence="2" id="KW-1185">Reference proteome</keyword>
<proteinExistence type="predicted"/>
<keyword evidence="1" id="KW-0238">DNA-binding</keyword>
<dbReference type="GO" id="GO:0003677">
    <property type="term" value="F:DNA binding"/>
    <property type="evidence" value="ECO:0007669"/>
    <property type="project" value="UniProtKB-KW"/>
</dbReference>
<evidence type="ECO:0000313" key="2">
    <source>
        <dbReference type="Proteomes" id="UP001304187"/>
    </source>
</evidence>
<reference evidence="1 2" key="1">
    <citation type="submission" date="2023-08" db="EMBL/GenBank/DDBJ databases">
        <authorList>
            <person name="Du S."/>
            <person name="Wu Z."/>
            <person name="Wu Y."/>
            <person name="Yang M."/>
            <person name="Shao J."/>
            <person name="Liu H."/>
            <person name="Zhao Y."/>
            <person name="Zhang Z."/>
        </authorList>
    </citation>
    <scope>NUCLEOTIDE SEQUENCE [LARGE SCALE GENOMIC DNA]</scope>
</reference>
<gene>
    <name evidence="1" type="ORF">CRP171_gp9</name>
</gene>
<dbReference type="InterPro" id="IPR012340">
    <property type="entry name" value="NA-bd_OB-fold"/>
</dbReference>
<evidence type="ECO:0000313" key="1">
    <source>
        <dbReference type="EMBL" id="WMM95048.1"/>
    </source>
</evidence>
<dbReference type="Gene3D" id="2.40.50.140">
    <property type="entry name" value="Nucleic acid-binding proteins"/>
    <property type="match status" value="1"/>
</dbReference>
<protein>
    <submittedName>
        <fullName evidence="1">Single-stranded DNA-binding protein</fullName>
    </submittedName>
</protein>
<dbReference type="Proteomes" id="UP001304187">
    <property type="component" value="Segment"/>
</dbReference>
<name>A0AAX3ZWT6_9CAUD</name>
<accession>A0AAX3ZWT6</accession>
<organism evidence="1 2">
    <name type="scientific">Roseobacter phage CRP-171</name>
    <dbReference type="NCBI Taxonomy" id="3072846"/>
    <lineage>
        <taxon>Viruses</taxon>
        <taxon>Duplodnaviria</taxon>
        <taxon>Heunggongvirae</taxon>
        <taxon>Uroviricota</taxon>
        <taxon>Caudoviricetes</taxon>
        <taxon>Autographivirales</taxon>
        <taxon>Autographivirales incertae sedis</taxon>
        <taxon>Oceanidvirus</taxon>
        <taxon>Oceanidvirus CRP171</taxon>
    </lineage>
</organism>
<dbReference type="SUPFAM" id="SSF50249">
    <property type="entry name" value="Nucleic acid-binding proteins"/>
    <property type="match status" value="1"/>
</dbReference>
<sequence length="197" mass="21623">MSKFVTPKGTAVWPHLNSPDTKFVAEGEYHTKLRLSAEDAQPLVKQLETIRDAFLEEAVRKDPKVKQYRMADLYEEEVDDQGDLTGNYVFKFKQKAVIQTRSGSTLNMKVALFNSRKEPTEVQIGGGSELRIAGTAIGYAMPSTKMVGLSLRPNAVQVISLSSGSIGAADAFQIEDGFVGETVKEEVPVFDGEDADF</sequence>
<dbReference type="EMBL" id="OR420737">
    <property type="protein sequence ID" value="WMM95048.1"/>
    <property type="molecule type" value="Genomic_DNA"/>
</dbReference>